<feature type="region of interest" description="Disordered" evidence="3">
    <location>
        <begin position="394"/>
        <end position="493"/>
    </location>
</feature>
<dbReference type="InterPro" id="IPR003347">
    <property type="entry name" value="JmjC_dom"/>
</dbReference>
<dbReference type="EMBL" id="VSWD01000012">
    <property type="protein sequence ID" value="KAK3086413.1"/>
    <property type="molecule type" value="Genomic_DNA"/>
</dbReference>
<dbReference type="SMART" id="SM00501">
    <property type="entry name" value="BRIGHT"/>
    <property type="match status" value="1"/>
</dbReference>
<dbReference type="Pfam" id="PF02375">
    <property type="entry name" value="JmjN"/>
    <property type="match status" value="1"/>
</dbReference>
<evidence type="ECO:0000259" key="5">
    <source>
        <dbReference type="PROSITE" id="PS51183"/>
    </source>
</evidence>
<dbReference type="InterPro" id="IPR003349">
    <property type="entry name" value="JmjN"/>
</dbReference>
<dbReference type="InterPro" id="IPR036431">
    <property type="entry name" value="ARID_dom_sf"/>
</dbReference>
<feature type="compositionally biased region" description="Low complexity" evidence="3">
    <location>
        <begin position="50"/>
        <end position="60"/>
    </location>
</feature>
<dbReference type="SMART" id="SM00545">
    <property type="entry name" value="JmjN"/>
    <property type="match status" value="1"/>
</dbReference>
<feature type="domain" description="ARID" evidence="4">
    <location>
        <begin position="560"/>
        <end position="653"/>
    </location>
</feature>
<dbReference type="Gene3D" id="1.10.150.60">
    <property type="entry name" value="ARID DNA-binding domain"/>
    <property type="match status" value="1"/>
</dbReference>
<feature type="compositionally biased region" description="Basic and acidic residues" evidence="3">
    <location>
        <begin position="394"/>
        <end position="418"/>
    </location>
</feature>
<dbReference type="InterPro" id="IPR001606">
    <property type="entry name" value="ARID_dom"/>
</dbReference>
<evidence type="ECO:0000256" key="3">
    <source>
        <dbReference type="SAM" id="MobiDB-lite"/>
    </source>
</evidence>
<evidence type="ECO:0008006" key="9">
    <source>
        <dbReference type="Google" id="ProtNLM"/>
    </source>
</evidence>
<evidence type="ECO:0000256" key="2">
    <source>
        <dbReference type="ARBA" id="ARBA00023242"/>
    </source>
</evidence>
<protein>
    <recommendedName>
        <fullName evidence="9">Protein Jumonji</fullName>
    </recommendedName>
</protein>
<dbReference type="SUPFAM" id="SSF46774">
    <property type="entry name" value="ARID-like"/>
    <property type="match status" value="1"/>
</dbReference>
<organism evidence="7 8">
    <name type="scientific">Pinctada imbricata</name>
    <name type="common">Atlantic pearl-oyster</name>
    <name type="synonym">Pinctada martensii</name>
    <dbReference type="NCBI Taxonomy" id="66713"/>
    <lineage>
        <taxon>Eukaryota</taxon>
        <taxon>Metazoa</taxon>
        <taxon>Spiralia</taxon>
        <taxon>Lophotrochozoa</taxon>
        <taxon>Mollusca</taxon>
        <taxon>Bivalvia</taxon>
        <taxon>Autobranchia</taxon>
        <taxon>Pteriomorphia</taxon>
        <taxon>Pterioida</taxon>
        <taxon>Pterioidea</taxon>
        <taxon>Pteriidae</taxon>
        <taxon>Pinctada</taxon>
    </lineage>
</organism>
<dbReference type="CDD" id="cd16870">
    <property type="entry name" value="ARID_JARD2"/>
    <property type="match status" value="1"/>
</dbReference>
<dbReference type="GO" id="GO:0003677">
    <property type="term" value="F:DNA binding"/>
    <property type="evidence" value="ECO:0007669"/>
    <property type="project" value="InterPro"/>
</dbReference>
<reference evidence="7" key="1">
    <citation type="submission" date="2019-08" db="EMBL/GenBank/DDBJ databases">
        <title>The improved chromosome-level genome for the pearl oyster Pinctada fucata martensii using PacBio sequencing and Hi-C.</title>
        <authorList>
            <person name="Zheng Z."/>
        </authorList>
    </citation>
    <scope>NUCLEOTIDE SEQUENCE</scope>
    <source>
        <strain evidence="7">ZZ-2019</strain>
        <tissue evidence="7">Adductor muscle</tissue>
    </source>
</reference>
<comment type="caution">
    <text evidence="7">The sequence shown here is derived from an EMBL/GenBank/DDBJ whole genome shotgun (WGS) entry which is preliminary data.</text>
</comment>
<gene>
    <name evidence="7" type="ORF">FSP39_018076</name>
</gene>
<dbReference type="PROSITE" id="PS51184">
    <property type="entry name" value="JMJC"/>
    <property type="match status" value="1"/>
</dbReference>
<feature type="compositionally biased region" description="Polar residues" evidence="3">
    <location>
        <begin position="109"/>
        <end position="127"/>
    </location>
</feature>
<evidence type="ECO:0000259" key="4">
    <source>
        <dbReference type="PROSITE" id="PS51011"/>
    </source>
</evidence>
<dbReference type="GO" id="GO:0010468">
    <property type="term" value="P:regulation of gene expression"/>
    <property type="evidence" value="ECO:0007669"/>
    <property type="project" value="TreeGrafter"/>
</dbReference>
<dbReference type="SMART" id="SM00558">
    <property type="entry name" value="JmjC"/>
    <property type="match status" value="1"/>
</dbReference>
<dbReference type="GO" id="GO:0000785">
    <property type="term" value="C:chromatin"/>
    <property type="evidence" value="ECO:0007669"/>
    <property type="project" value="TreeGrafter"/>
</dbReference>
<dbReference type="PANTHER" id="PTHR10694:SF113">
    <property type="entry name" value="PROTEIN JUMONJI"/>
    <property type="match status" value="1"/>
</dbReference>
<sequence length="937" mass="106518">MFPKRAKTEDFLTFLCLRGTPALPPHLDFFNFTRYDGTNYMSPHKSGRESSPSSTSTSLSNFNHDETGENSRTFSPVTKHITPTKKAARASAGTPETARGLQGVRPRLTKNSLKAQSPLAKSSSKIKSQGLRKRSPPKMTRSFSVPRTVPKLGMMRRSSETNPIRLSASSKLAIKRKSETSLTSAKLTGSKVKKSLTNEADGVSQKDRTNSDNTEENKNPRETYERKVTSVGMELRVRINLRKPRRRPASDFIAMRLPKRQAKENALKFYMESDDLENDENRSTSDEEITFPKKRKHDSGYDIDQCKIPFKKSRLKKTENRLKKSGTHGRKLLRCSKELQKLTGGNPDELAANLNDDSEGVSTRSASKNLNQKFGSRGSAAKVFANKRLQKIKEMKRKDLTKKSDSSDSEVKGKEKTQAAESNTQKVASEKEDVGLKEDNKTTKKEAPQPVKKGKGRPPGSLNKPKDGKEKKPSTLKQRGESRNLHREVSTSMTEVPTFFPTEEEFQQPIKYIQSISAMAEPFGMCKIIPPSSWKMDGKISEDVRFTTQKQYIHKMYKRFGPITEKLECIRRHLETQNTQEPMQVPTVGGVEIDLCKLSETIDKFGGMQHVIEKKKWMKVADAMNIPKLAQDRGTKLYDAYCKCLLSYNGLSTEEKEKLSALVNAERQKVRNEEQEEDCVVKGKSMSLGAFNRVARNTTSIWTKDEQMSTEQIEREYWNTVAERGSHVVVHGGHVDTKTQNCSMFPYKRENPYSKHPWNLNNLPNHRSSLLQYLHHVSGVTVPTLHVGMLYTSSCWSTDTHHLPYVQYLHNEADIIWYCIPSQEERKFQSVMKELVPTLVSSKIRWLKEDTAMVPPEVLLQRGVHVSRCVQQPHQFVVVFPKCYTATISCGYTLAESSHYATKEWLPLGVDVAKVRGYMLKHYEVLHSHHQLWLYTG</sequence>
<feature type="domain" description="JmjC" evidence="6">
    <location>
        <begin position="752"/>
        <end position="917"/>
    </location>
</feature>
<feature type="compositionally biased region" description="Polar residues" evidence="3">
    <location>
        <begin position="360"/>
        <end position="374"/>
    </location>
</feature>
<name>A0AA89BKY1_PINIB</name>
<feature type="domain" description="JmjN" evidence="5">
    <location>
        <begin position="496"/>
        <end position="537"/>
    </location>
</feature>
<feature type="compositionally biased region" description="Basic and acidic residues" evidence="3">
    <location>
        <begin position="204"/>
        <end position="226"/>
    </location>
</feature>
<evidence type="ECO:0000256" key="1">
    <source>
        <dbReference type="ARBA" id="ARBA00004123"/>
    </source>
</evidence>
<dbReference type="GO" id="GO:0006338">
    <property type="term" value="P:chromatin remodeling"/>
    <property type="evidence" value="ECO:0007669"/>
    <property type="project" value="TreeGrafter"/>
</dbReference>
<dbReference type="Pfam" id="PF02373">
    <property type="entry name" value="JmjC"/>
    <property type="match status" value="1"/>
</dbReference>
<feature type="region of interest" description="Disordered" evidence="3">
    <location>
        <begin position="42"/>
        <end position="226"/>
    </location>
</feature>
<dbReference type="Pfam" id="PF01388">
    <property type="entry name" value="ARID"/>
    <property type="match status" value="1"/>
</dbReference>
<evidence type="ECO:0000313" key="8">
    <source>
        <dbReference type="Proteomes" id="UP001186944"/>
    </source>
</evidence>
<accession>A0AA89BKY1</accession>
<feature type="compositionally biased region" description="Basic and acidic residues" evidence="3">
    <location>
        <begin position="428"/>
        <end position="447"/>
    </location>
</feature>
<keyword evidence="2" id="KW-0539">Nucleus</keyword>
<dbReference type="PANTHER" id="PTHR10694">
    <property type="entry name" value="LYSINE-SPECIFIC DEMETHYLASE"/>
    <property type="match status" value="1"/>
</dbReference>
<dbReference type="GO" id="GO:0005634">
    <property type="term" value="C:nucleus"/>
    <property type="evidence" value="ECO:0007669"/>
    <property type="project" value="UniProtKB-SubCell"/>
</dbReference>
<dbReference type="SMART" id="SM01014">
    <property type="entry name" value="ARID"/>
    <property type="match status" value="1"/>
</dbReference>
<keyword evidence="8" id="KW-1185">Reference proteome</keyword>
<dbReference type="AlphaFoldDB" id="A0AA89BKY1"/>
<dbReference type="Proteomes" id="UP001186944">
    <property type="component" value="Unassembled WGS sequence"/>
</dbReference>
<dbReference type="PROSITE" id="PS51183">
    <property type="entry name" value="JMJN"/>
    <property type="match status" value="1"/>
</dbReference>
<feature type="compositionally biased region" description="Basic and acidic residues" evidence="3">
    <location>
        <begin position="464"/>
        <end position="489"/>
    </location>
</feature>
<dbReference type="Gene3D" id="2.60.120.650">
    <property type="entry name" value="Cupin"/>
    <property type="match status" value="1"/>
</dbReference>
<evidence type="ECO:0000313" key="7">
    <source>
        <dbReference type="EMBL" id="KAK3086413.1"/>
    </source>
</evidence>
<dbReference type="PROSITE" id="PS51011">
    <property type="entry name" value="ARID"/>
    <property type="match status" value="1"/>
</dbReference>
<feature type="compositionally biased region" description="Polar residues" evidence="3">
    <location>
        <begin position="160"/>
        <end position="170"/>
    </location>
</feature>
<feature type="region of interest" description="Disordered" evidence="3">
    <location>
        <begin position="343"/>
        <end position="376"/>
    </location>
</feature>
<dbReference type="SUPFAM" id="SSF51197">
    <property type="entry name" value="Clavaminate synthase-like"/>
    <property type="match status" value="1"/>
</dbReference>
<comment type="subcellular location">
    <subcellularLocation>
        <location evidence="1">Nucleus</location>
    </subcellularLocation>
</comment>
<proteinExistence type="predicted"/>
<evidence type="ECO:0000259" key="6">
    <source>
        <dbReference type="PROSITE" id="PS51184"/>
    </source>
</evidence>